<organism evidence="5 6">
    <name type="scientific">Roseivivax halotolerans</name>
    <dbReference type="NCBI Taxonomy" id="93684"/>
    <lineage>
        <taxon>Bacteria</taxon>
        <taxon>Pseudomonadati</taxon>
        <taxon>Pseudomonadota</taxon>
        <taxon>Alphaproteobacteria</taxon>
        <taxon>Rhodobacterales</taxon>
        <taxon>Roseobacteraceae</taxon>
        <taxon>Roseivivax</taxon>
    </lineage>
</organism>
<protein>
    <submittedName>
        <fullName evidence="5">Ca2+-binding protein, RTX toxin-related</fullName>
    </submittedName>
</protein>
<accession>A0A1I5YDI4</accession>
<evidence type="ECO:0000259" key="4">
    <source>
        <dbReference type="Pfam" id="PF13403"/>
    </source>
</evidence>
<dbReference type="InterPro" id="IPR018511">
    <property type="entry name" value="Hemolysin-typ_Ca-bd_CS"/>
</dbReference>
<dbReference type="InterPro" id="IPR028992">
    <property type="entry name" value="Hedgehog/Intein_dom"/>
</dbReference>
<evidence type="ECO:0000256" key="1">
    <source>
        <dbReference type="ARBA" id="ARBA00004613"/>
    </source>
</evidence>
<dbReference type="Pfam" id="PF13403">
    <property type="entry name" value="Hint_2"/>
    <property type="match status" value="1"/>
</dbReference>
<gene>
    <name evidence="5" type="ORF">SAMN05421853_105170</name>
</gene>
<keyword evidence="6" id="KW-1185">Reference proteome</keyword>
<feature type="region of interest" description="Disordered" evidence="3">
    <location>
        <begin position="434"/>
        <end position="477"/>
    </location>
</feature>
<feature type="domain" description="Hedgehog/Intein (Hint)" evidence="4">
    <location>
        <begin position="679"/>
        <end position="817"/>
    </location>
</feature>
<proteinExistence type="predicted"/>
<dbReference type="Proteomes" id="UP000243106">
    <property type="component" value="Unassembled WGS sequence"/>
</dbReference>
<dbReference type="InterPro" id="IPR011049">
    <property type="entry name" value="Serralysin-like_metalloprot_C"/>
</dbReference>
<dbReference type="RefSeq" id="WP_093010873.1">
    <property type="nucleotide sequence ID" value="NZ_FOXV01000005.1"/>
</dbReference>
<dbReference type="Gene3D" id="2.150.10.10">
    <property type="entry name" value="Serralysin-like metalloprotease, C-terminal"/>
    <property type="match status" value="4"/>
</dbReference>
<dbReference type="EMBL" id="FOXV01000005">
    <property type="protein sequence ID" value="SFQ42266.1"/>
    <property type="molecule type" value="Genomic_DNA"/>
</dbReference>
<dbReference type="PANTHER" id="PTHR38340">
    <property type="entry name" value="S-LAYER PROTEIN"/>
    <property type="match status" value="1"/>
</dbReference>
<comment type="subcellular location">
    <subcellularLocation>
        <location evidence="1">Secreted</location>
    </subcellularLocation>
</comment>
<evidence type="ECO:0000313" key="5">
    <source>
        <dbReference type="EMBL" id="SFQ42266.1"/>
    </source>
</evidence>
<dbReference type="SUPFAM" id="SSF51120">
    <property type="entry name" value="beta-Roll"/>
    <property type="match status" value="3"/>
</dbReference>
<sequence length="883" mass="90443">MPTYTFDIYLTDPLGQFGSSAGATRTWNGAATPNGTAVITDNQSGAGGLRLEDLGAGETATATVTTPGGTSTNAVVYAEEVWTVTDTVSGETFQVATLRVDSGPATGFYTLSEETLVAGRSYTINQVDTTPNGAAGDPVFSYEDYAVGYVDGTSGGDLIDYAYTDGEGEGIDDDTASLGDTIVAGAGNDTVYGGFGSDTIEGGDGDDLIYGGNDTLTGPGPDLSETFRWNAVGGNGTNVAGGITQNTGGVDVTVSFANTGNNNTTFQIDTDDPQYVGAEGFNPNSSLYLFGNGDGQTSVTTIDFDGANADYEDHVENLTFIINDVDWGSGNHTDVVTVNAVDINGDPVTVTLSPYGADTVSGNTVTASTNANTAAQAGGAVLVEIAGPVSSVSISYANQQSGTQGIWVTDMRYDVVPSENQDDVISGGAGNDTIFGEGGDDTITGDAGADSLSGGRGDDSLVGGDGDDTLEGGEGADTLSAGAGMDFASYASSDAGVTINLANNTFSGGHATGDVSEGGIDGIIGSDFADSLTGYDQEGPDFTNEFYGGLGNDTLDGAGGADRLFGEEGDDSIIGGTGADTLDGGAGNDTIEVAQGDVVFGGDGDDLFLLTDLGEPGTDGISIDGGTGDQTGGDILDLTGAADRGTLSFTTDPITGESFGTVQLFDGSIVTFSNIDQIICFTPGTRIRTAAGWRAVETLETGDLIATQESGLSPLRWIASDRVQGDGDFAPVLIPAGTLPGQFGDLKVSPQHRILMRGPAAEMLFGVDEVFVAAIHLVGWHGIRRDPAPAVEYYHLALARHEVIFAEGAETESFFVGKSGLEGISKINLARLWAAFPHVERSEDAYGQTARLCLKAFEAKALLDRIAPLELYAPPTRETKVSA</sequence>
<dbReference type="STRING" id="93684.SAMN05421853_105170"/>
<dbReference type="InterPro" id="IPR001343">
    <property type="entry name" value="Hemolysn_Ca-bd"/>
</dbReference>
<dbReference type="PANTHER" id="PTHR38340:SF1">
    <property type="entry name" value="S-LAYER PROTEIN"/>
    <property type="match status" value="1"/>
</dbReference>
<evidence type="ECO:0000313" key="6">
    <source>
        <dbReference type="Proteomes" id="UP000243106"/>
    </source>
</evidence>
<feature type="compositionally biased region" description="Low complexity" evidence="3">
    <location>
        <begin position="441"/>
        <end position="453"/>
    </location>
</feature>
<name>A0A1I5YDI4_9RHOB</name>
<dbReference type="GO" id="GO:0005576">
    <property type="term" value="C:extracellular region"/>
    <property type="evidence" value="ECO:0007669"/>
    <property type="project" value="UniProtKB-SubCell"/>
</dbReference>
<dbReference type="InterPro" id="IPR036844">
    <property type="entry name" value="Hint_dom_sf"/>
</dbReference>
<reference evidence="6" key="1">
    <citation type="submission" date="2016-10" db="EMBL/GenBank/DDBJ databases">
        <authorList>
            <person name="Varghese N."/>
            <person name="Submissions S."/>
        </authorList>
    </citation>
    <scope>NUCLEOTIDE SEQUENCE [LARGE SCALE GENOMIC DNA]</scope>
    <source>
        <strain evidence="6">JCM 10271</strain>
    </source>
</reference>
<dbReference type="PROSITE" id="PS00330">
    <property type="entry name" value="HEMOLYSIN_CALCIUM"/>
    <property type="match status" value="5"/>
</dbReference>
<keyword evidence="2" id="KW-0964">Secreted</keyword>
<evidence type="ECO:0000256" key="2">
    <source>
        <dbReference type="ARBA" id="ARBA00022525"/>
    </source>
</evidence>
<dbReference type="SUPFAM" id="SSF51294">
    <property type="entry name" value="Hedgehog/intein (Hint) domain"/>
    <property type="match status" value="1"/>
</dbReference>
<dbReference type="AlphaFoldDB" id="A0A1I5YDI4"/>
<dbReference type="InterPro" id="IPR050557">
    <property type="entry name" value="RTX_toxin/Mannuronan_C5-epim"/>
</dbReference>
<evidence type="ECO:0000256" key="3">
    <source>
        <dbReference type="SAM" id="MobiDB-lite"/>
    </source>
</evidence>
<dbReference type="PRINTS" id="PR00313">
    <property type="entry name" value="CABNDNGRPT"/>
</dbReference>
<dbReference type="GO" id="GO:0005509">
    <property type="term" value="F:calcium ion binding"/>
    <property type="evidence" value="ECO:0007669"/>
    <property type="project" value="InterPro"/>
</dbReference>
<dbReference type="Pfam" id="PF00353">
    <property type="entry name" value="HemolysinCabind"/>
    <property type="match status" value="4"/>
</dbReference>